<dbReference type="Pfam" id="PF01432">
    <property type="entry name" value="Peptidase_M3"/>
    <property type="match status" value="1"/>
</dbReference>
<dbReference type="AlphaFoldDB" id="A0A6N7F1Z4"/>
<comment type="catalytic activity">
    <reaction evidence="7">
        <text>Hydrolysis of oligopeptides, with broad specificity. Gly or Ala commonly occur as P1 or P1' residues, but more distant residues are also important, as is shown by the fact that Z-Gly-Pro-Gly-|-Gly-Pro-Ala is cleaved, but not Z-(Gly)(5).</text>
        <dbReference type="EC" id="3.4.24.70"/>
    </reaction>
</comment>
<dbReference type="InParanoid" id="A0A6N7F1Z4"/>
<reference evidence="12 13" key="1">
    <citation type="submission" date="2019-10" db="EMBL/GenBank/DDBJ databases">
        <title>Cardiobacteriales fam. a chemoheterotrophic member of the order Cardiobacteriales, and proposal of Cardiobacteriales fam. nov.</title>
        <authorList>
            <person name="Wang C."/>
        </authorList>
    </citation>
    <scope>NUCLEOTIDE SEQUENCE [LARGE SCALE GENOMIC DNA]</scope>
    <source>
        <strain evidence="12 13">ML27</strain>
    </source>
</reference>
<keyword evidence="4 9" id="KW-0378">Hydrolase</keyword>
<dbReference type="FunFam" id="3.40.390.10:FF:000009">
    <property type="entry name" value="Oligopeptidase A"/>
    <property type="match status" value="1"/>
</dbReference>
<dbReference type="Gene3D" id="3.40.390.10">
    <property type="entry name" value="Collagenase (Catalytic Domain)"/>
    <property type="match status" value="1"/>
</dbReference>
<keyword evidence="6 9" id="KW-0482">Metalloprotease</keyword>
<evidence type="ECO:0000256" key="3">
    <source>
        <dbReference type="ARBA" id="ARBA00022723"/>
    </source>
</evidence>
<evidence type="ECO:0000313" key="13">
    <source>
        <dbReference type="Proteomes" id="UP000471298"/>
    </source>
</evidence>
<evidence type="ECO:0000256" key="2">
    <source>
        <dbReference type="ARBA" id="ARBA00022670"/>
    </source>
</evidence>
<dbReference type="PANTHER" id="PTHR43660:SF1">
    <property type="entry name" value="DIPEPTIDYL CARBOXYPEPTIDASE"/>
    <property type="match status" value="1"/>
</dbReference>
<dbReference type="GO" id="GO:0005829">
    <property type="term" value="C:cytosol"/>
    <property type="evidence" value="ECO:0007669"/>
    <property type="project" value="UniProtKB-ARBA"/>
</dbReference>
<evidence type="ECO:0000256" key="5">
    <source>
        <dbReference type="ARBA" id="ARBA00022833"/>
    </source>
</evidence>
<dbReference type="InterPro" id="IPR001567">
    <property type="entry name" value="Pept_M3A_M3B_dom"/>
</dbReference>
<dbReference type="FunCoup" id="A0A6N7F1Z4">
    <property type="interactions" value="413"/>
</dbReference>
<dbReference type="InterPro" id="IPR034005">
    <property type="entry name" value="M3A_DCP"/>
</dbReference>
<evidence type="ECO:0000256" key="6">
    <source>
        <dbReference type="ARBA" id="ARBA00023049"/>
    </source>
</evidence>
<dbReference type="Gene3D" id="1.20.1050.40">
    <property type="entry name" value="Endopeptidase. Chain P, domain 1"/>
    <property type="match status" value="1"/>
</dbReference>
<feature type="domain" description="Oligopeptidase A N-terminal" evidence="11">
    <location>
        <begin position="27"/>
        <end position="148"/>
    </location>
</feature>
<proteinExistence type="inferred from homology"/>
<evidence type="ECO:0000313" key="12">
    <source>
        <dbReference type="EMBL" id="MPV85886.1"/>
    </source>
</evidence>
<name>A0A6N7F1Z4_9GAMM</name>
<dbReference type="Proteomes" id="UP000471298">
    <property type="component" value="Unassembled WGS sequence"/>
</dbReference>
<dbReference type="EC" id="3.4.24.70" evidence="8"/>
<dbReference type="RefSeq" id="WP_152809577.1">
    <property type="nucleotide sequence ID" value="NZ_WHNW01000003.1"/>
</dbReference>
<dbReference type="InterPro" id="IPR045666">
    <property type="entry name" value="OpdA_N"/>
</dbReference>
<dbReference type="InterPro" id="IPR024079">
    <property type="entry name" value="MetalloPept_cat_dom_sf"/>
</dbReference>
<dbReference type="Gene3D" id="1.10.1370.10">
    <property type="entry name" value="Neurolysin, domain 3"/>
    <property type="match status" value="1"/>
</dbReference>
<dbReference type="EMBL" id="WHNW01000003">
    <property type="protein sequence ID" value="MPV85886.1"/>
    <property type="molecule type" value="Genomic_DNA"/>
</dbReference>
<dbReference type="InterPro" id="IPR024077">
    <property type="entry name" value="Neurolysin/TOP_dom2"/>
</dbReference>
<evidence type="ECO:0000259" key="10">
    <source>
        <dbReference type="Pfam" id="PF01432"/>
    </source>
</evidence>
<dbReference type="GO" id="GO:0046872">
    <property type="term" value="F:metal ion binding"/>
    <property type="evidence" value="ECO:0007669"/>
    <property type="project" value="UniProtKB-UniRule"/>
</dbReference>
<evidence type="ECO:0000256" key="1">
    <source>
        <dbReference type="ARBA" id="ARBA00006040"/>
    </source>
</evidence>
<evidence type="ECO:0000256" key="4">
    <source>
        <dbReference type="ARBA" id="ARBA00022801"/>
    </source>
</evidence>
<keyword evidence="5 9" id="KW-0862">Zinc</keyword>
<dbReference type="GO" id="GO:0006508">
    <property type="term" value="P:proteolysis"/>
    <property type="evidence" value="ECO:0007669"/>
    <property type="project" value="UniProtKB-KW"/>
</dbReference>
<evidence type="ECO:0000256" key="9">
    <source>
        <dbReference type="RuleBase" id="RU003435"/>
    </source>
</evidence>
<dbReference type="InterPro" id="IPR045090">
    <property type="entry name" value="Pept_M3A_M3B"/>
</dbReference>
<dbReference type="InterPro" id="IPR024080">
    <property type="entry name" value="Neurolysin/TOP_N"/>
</dbReference>
<organism evidence="12 13">
    <name type="scientific">Ostreibacterium oceani</name>
    <dbReference type="NCBI Taxonomy" id="2654998"/>
    <lineage>
        <taxon>Bacteria</taxon>
        <taxon>Pseudomonadati</taxon>
        <taxon>Pseudomonadota</taxon>
        <taxon>Gammaproteobacteria</taxon>
        <taxon>Cardiobacteriales</taxon>
        <taxon>Ostreibacteriaceae</taxon>
        <taxon>Ostreibacterium</taxon>
    </lineage>
</organism>
<comment type="caution">
    <text evidence="12">The sequence shown here is derived from an EMBL/GenBank/DDBJ whole genome shotgun (WGS) entry which is preliminary data.</text>
</comment>
<dbReference type="Pfam" id="PF19310">
    <property type="entry name" value="TOP_N"/>
    <property type="match status" value="1"/>
</dbReference>
<keyword evidence="3 9" id="KW-0479">Metal-binding</keyword>
<accession>A0A6N7F1Z4</accession>
<comment type="similarity">
    <text evidence="1 9">Belongs to the peptidase M3 family.</text>
</comment>
<comment type="cofactor">
    <cofactor evidence="9">
        <name>Zn(2+)</name>
        <dbReference type="ChEBI" id="CHEBI:29105"/>
    </cofactor>
    <text evidence="9">Binds 1 zinc ion.</text>
</comment>
<feature type="domain" description="Peptidase M3A/M3B catalytic" evidence="10">
    <location>
        <begin position="223"/>
        <end position="675"/>
    </location>
</feature>
<dbReference type="GO" id="GO:0004222">
    <property type="term" value="F:metalloendopeptidase activity"/>
    <property type="evidence" value="ECO:0007669"/>
    <property type="project" value="UniProtKB-EC"/>
</dbReference>
<keyword evidence="2 9" id="KW-0645">Protease</keyword>
<gene>
    <name evidence="12" type="ORF">GCU85_03920</name>
</gene>
<evidence type="ECO:0000259" key="11">
    <source>
        <dbReference type="Pfam" id="PF19310"/>
    </source>
</evidence>
<evidence type="ECO:0000256" key="7">
    <source>
        <dbReference type="ARBA" id="ARBA00024603"/>
    </source>
</evidence>
<evidence type="ECO:0000256" key="8">
    <source>
        <dbReference type="ARBA" id="ARBA00026100"/>
    </source>
</evidence>
<sequence>MKTNPLLTTEQFPNYSAILPEHALPAITQLCQDSKKRIAELAEQSPATWATYEAIEAIDNQLAKAWTPISHLHSVNNTQPWRQAYQDCQQILSKYSAEMSQHTGLYRFYQALQASNDFSAYDTARQKLINDAIRDFELSGVNLSDEDKNTYQGLVQQSSELYTTFSNNVLDATQAFHLHLTDEADLAGIPESAKALYRQLAAQQAVDGFWLTLDFPSYVPAITYADNRHLRETLYNAFVTRASDQGPHANQFDNHNVVEAILSTRADIATLLGFDNYAALSLANKMAKSADEVLDFLYDLVERAKPIAENEFAELKAFAQANLGLETLAPWDVAYASEKLKEAEYAISQEQLREYFPVPHVMQGMLGITEHLFGVSFSQNNEINTWHPDVTCYTVLDADKTPIAYFCMDLYARQGKNAGAWMNGAIDKIHSSHIQQLPVAYLTCNFIPPVGDAPAYLSHDEILTLFHEFGHGIHHMLTEINHSAISGINGVEWDAVELPSQFMENFCYQKTVLTDMSCHQTTSEPLPDALFDKLIAAKNFHAALMMLRQLEFSIFDMRLHHEYNSDNPVDVMTVLHAVREQVAVTPSADYARFPMSFSHIFSGGYAAGYFSYKWAEILSADAFSRFEEEGVYNTDVGEAFKREILARGASRSAMENFIAFRGRKPTIDALLRHHGMNTQTPAG</sequence>
<dbReference type="SUPFAM" id="SSF55486">
    <property type="entry name" value="Metalloproteases ('zincins'), catalytic domain"/>
    <property type="match status" value="1"/>
</dbReference>
<dbReference type="CDD" id="cd06456">
    <property type="entry name" value="M3A_DCP"/>
    <property type="match status" value="1"/>
</dbReference>
<protein>
    <recommendedName>
        <fullName evidence="8">oligopeptidase A</fullName>
        <ecNumber evidence="8">3.4.24.70</ecNumber>
    </recommendedName>
</protein>
<dbReference type="PANTHER" id="PTHR43660">
    <property type="entry name" value="DIPEPTIDYL CARBOXYPEPTIDASE"/>
    <property type="match status" value="1"/>
</dbReference>
<keyword evidence="13" id="KW-1185">Reference proteome</keyword>